<feature type="compositionally biased region" description="Low complexity" evidence="1">
    <location>
        <begin position="47"/>
        <end position="62"/>
    </location>
</feature>
<dbReference type="OrthoDB" id="3690573at2759"/>
<evidence type="ECO:0000256" key="1">
    <source>
        <dbReference type="SAM" id="MobiDB-lite"/>
    </source>
</evidence>
<gene>
    <name evidence="2" type="ORF">CC86DRAFT_347700</name>
</gene>
<feature type="compositionally biased region" description="Acidic residues" evidence="1">
    <location>
        <begin position="308"/>
        <end position="319"/>
    </location>
</feature>
<dbReference type="AlphaFoldDB" id="A0A6A7A565"/>
<feature type="region of interest" description="Disordered" evidence="1">
    <location>
        <begin position="292"/>
        <end position="323"/>
    </location>
</feature>
<dbReference type="EMBL" id="MU006223">
    <property type="protein sequence ID" value="KAF2827879.1"/>
    <property type="molecule type" value="Genomic_DNA"/>
</dbReference>
<reference evidence="2" key="1">
    <citation type="journal article" date="2020" name="Stud. Mycol.">
        <title>101 Dothideomycetes genomes: a test case for predicting lifestyles and emergence of pathogens.</title>
        <authorList>
            <person name="Haridas S."/>
            <person name="Albert R."/>
            <person name="Binder M."/>
            <person name="Bloem J."/>
            <person name="Labutti K."/>
            <person name="Salamov A."/>
            <person name="Andreopoulos B."/>
            <person name="Baker S."/>
            <person name="Barry K."/>
            <person name="Bills G."/>
            <person name="Bluhm B."/>
            <person name="Cannon C."/>
            <person name="Castanera R."/>
            <person name="Culley D."/>
            <person name="Daum C."/>
            <person name="Ezra D."/>
            <person name="Gonzalez J."/>
            <person name="Henrissat B."/>
            <person name="Kuo A."/>
            <person name="Liang C."/>
            <person name="Lipzen A."/>
            <person name="Lutzoni F."/>
            <person name="Magnuson J."/>
            <person name="Mondo S."/>
            <person name="Nolan M."/>
            <person name="Ohm R."/>
            <person name="Pangilinan J."/>
            <person name="Park H.-J."/>
            <person name="Ramirez L."/>
            <person name="Alfaro M."/>
            <person name="Sun H."/>
            <person name="Tritt A."/>
            <person name="Yoshinaga Y."/>
            <person name="Zwiers L.-H."/>
            <person name="Turgeon B."/>
            <person name="Goodwin S."/>
            <person name="Spatafora J."/>
            <person name="Crous P."/>
            <person name="Grigoriev I."/>
        </authorList>
    </citation>
    <scope>NUCLEOTIDE SEQUENCE</scope>
    <source>
        <strain evidence="2">CBS 113818</strain>
    </source>
</reference>
<feature type="compositionally biased region" description="Polar residues" evidence="1">
    <location>
        <begin position="1"/>
        <end position="10"/>
    </location>
</feature>
<keyword evidence="3" id="KW-1185">Reference proteome</keyword>
<protein>
    <submittedName>
        <fullName evidence="2">Uncharacterized protein</fullName>
    </submittedName>
</protein>
<proteinExistence type="predicted"/>
<evidence type="ECO:0000313" key="2">
    <source>
        <dbReference type="EMBL" id="KAF2827879.1"/>
    </source>
</evidence>
<name>A0A6A7A565_9PLEO</name>
<organism evidence="2 3">
    <name type="scientific">Ophiobolus disseminans</name>
    <dbReference type="NCBI Taxonomy" id="1469910"/>
    <lineage>
        <taxon>Eukaryota</taxon>
        <taxon>Fungi</taxon>
        <taxon>Dikarya</taxon>
        <taxon>Ascomycota</taxon>
        <taxon>Pezizomycotina</taxon>
        <taxon>Dothideomycetes</taxon>
        <taxon>Pleosporomycetidae</taxon>
        <taxon>Pleosporales</taxon>
        <taxon>Pleosporineae</taxon>
        <taxon>Phaeosphaeriaceae</taxon>
        <taxon>Ophiobolus</taxon>
    </lineage>
</organism>
<feature type="region of interest" description="Disordered" evidence="1">
    <location>
        <begin position="1"/>
        <end position="101"/>
    </location>
</feature>
<dbReference type="Proteomes" id="UP000799424">
    <property type="component" value="Unassembled WGS sequence"/>
</dbReference>
<accession>A0A6A7A565</accession>
<evidence type="ECO:0000313" key="3">
    <source>
        <dbReference type="Proteomes" id="UP000799424"/>
    </source>
</evidence>
<sequence>MVDTPGSNRSGRPVADESNETRSEGENNDIVHVQTPRPSKICNVSITPKPSTTVSTATPSSTGGMDDINLTSPSTAVSVPDVLTKKPKRKRDDPPVSDRTLFSTLRRLATKPEASKGSVSNPIDLDEYSPRRAPIALPEVQHHGPEPHKFRKRQKKVYKHEHGQDAPRTALAPKSTNGITFTGHKIEDMYRMINAKITAAGCAPPVTYTAPPPGPHAAPPPAPYQAPPPVHKTSHNYDFTTPFEAQYPLSAKYLGPPPVHHHSTYTHYHTQMSVSLAGDSEPMLRKKALQHVRQSTRPQHRRKALSNDVDETSASDSDETVLAGQHVHKKRKLAVYQDRHDYVAPLVAQTALVAALLQIYPSSRDRRGLREDIGLLVAAQKRGVDEWVGYEDEEEKRLRLDKGMEVERVGIVVYGRLEIEDARKMDGEVRGLLASGAGLWGDGGVAEGVEGVGGGVDGCEEGACARDDEAREKGVCGWDMVR</sequence>